<organism evidence="2 3">
    <name type="scientific">Meloidogyne javanica</name>
    <name type="common">Root-knot nematode worm</name>
    <dbReference type="NCBI Taxonomy" id="6303"/>
    <lineage>
        <taxon>Eukaryota</taxon>
        <taxon>Metazoa</taxon>
        <taxon>Ecdysozoa</taxon>
        <taxon>Nematoda</taxon>
        <taxon>Chromadorea</taxon>
        <taxon>Rhabditida</taxon>
        <taxon>Tylenchina</taxon>
        <taxon>Tylenchomorpha</taxon>
        <taxon>Tylenchoidea</taxon>
        <taxon>Meloidogynidae</taxon>
        <taxon>Meloidogyninae</taxon>
        <taxon>Meloidogyne</taxon>
        <taxon>Meloidogyne incognita group</taxon>
    </lineage>
</organism>
<feature type="region of interest" description="Disordered" evidence="1">
    <location>
        <begin position="144"/>
        <end position="221"/>
    </location>
</feature>
<dbReference type="WBParaSite" id="scaffold1366_cov249.g2978">
    <property type="protein sequence ID" value="scaffold1366_cov249.g2978"/>
    <property type="gene ID" value="scaffold1366_cov249.g2978"/>
</dbReference>
<accession>A0A915LKG2</accession>
<feature type="compositionally biased region" description="Basic residues" evidence="1">
    <location>
        <begin position="20"/>
        <end position="29"/>
    </location>
</feature>
<name>A0A915LKG2_MELJA</name>
<feature type="compositionally biased region" description="Basic residues" evidence="1">
    <location>
        <begin position="148"/>
        <end position="160"/>
    </location>
</feature>
<sequence>MHKFFDWLRGEKISNDYEHQHHRLSSKRWKSSEKLKNSKYNKNGGRNSGGDIGFVEHFDKVAIASTSSPANLSALGKNGTVNNSNNGSIRHRNKNSERISSHNINNNRLEYGEDDDVNSKITRNVSKFFCKFMYKSGRIKPSFLSSSVKHRKSQSVKKKRGNEAATTEDIPDPYKDGSSGLDKKSKSANEMSQSKRPGFLQRIRQRLSSKSVINQEKRLSERERNEHVDEEIKVLRPQLLNEENKMEEKNRQQKQTLQYQQFIYSKGRCSSFDYFSATASPTDQTLLNTERDDLTRKENEIPTTPLHGILENKNNKKQKEEEERRFATAAEARAYLRRQIASENGCSRVRFEGETEEEEAAFDADDEISK</sequence>
<feature type="region of interest" description="Disordered" evidence="1">
    <location>
        <begin position="18"/>
        <end position="48"/>
    </location>
</feature>
<feature type="compositionally biased region" description="Polar residues" evidence="1">
    <location>
        <begin position="79"/>
        <end position="88"/>
    </location>
</feature>
<dbReference type="AlphaFoldDB" id="A0A915LKG2"/>
<reference evidence="3" key="1">
    <citation type="submission" date="2022-11" db="UniProtKB">
        <authorList>
            <consortium name="WormBaseParasite"/>
        </authorList>
    </citation>
    <scope>IDENTIFICATION</scope>
</reference>
<evidence type="ECO:0000256" key="1">
    <source>
        <dbReference type="SAM" id="MobiDB-lite"/>
    </source>
</evidence>
<feature type="compositionally biased region" description="Acidic residues" evidence="1">
    <location>
        <begin position="354"/>
        <end position="370"/>
    </location>
</feature>
<protein>
    <submittedName>
        <fullName evidence="3">Uncharacterized protein</fullName>
    </submittedName>
</protein>
<evidence type="ECO:0000313" key="3">
    <source>
        <dbReference type="WBParaSite" id="scaffold1366_cov249.g2978"/>
    </source>
</evidence>
<evidence type="ECO:0000313" key="2">
    <source>
        <dbReference type="Proteomes" id="UP000887561"/>
    </source>
</evidence>
<proteinExistence type="predicted"/>
<feature type="region of interest" description="Disordered" evidence="1">
    <location>
        <begin position="349"/>
        <end position="370"/>
    </location>
</feature>
<dbReference type="Proteomes" id="UP000887561">
    <property type="component" value="Unplaced"/>
</dbReference>
<keyword evidence="2" id="KW-1185">Reference proteome</keyword>
<feature type="region of interest" description="Disordered" evidence="1">
    <location>
        <begin position="74"/>
        <end position="113"/>
    </location>
</feature>